<comment type="caution">
    <text evidence="1">The sequence shown here is derived from an EMBL/GenBank/DDBJ whole genome shotgun (WGS) entry which is preliminary data.</text>
</comment>
<proteinExistence type="predicted"/>
<evidence type="ECO:0000313" key="2">
    <source>
        <dbReference type="Proteomes" id="UP001290462"/>
    </source>
</evidence>
<reference evidence="1" key="1">
    <citation type="submission" date="2023-08" db="EMBL/GenBank/DDBJ databases">
        <title>Genomic characterization of piscicolin 126 produced by Carnobacterium maltaromaticum CM22 strain isolated from salmon (Salmo salar).</title>
        <authorList>
            <person name="Gonzalez-Gragera E."/>
            <person name="Garcia-Lopez J.D."/>
            <person name="Teso-Perez C."/>
            <person name="Gimenez-Hernandez I."/>
            <person name="Peralta-Sanchez J.M."/>
            <person name="Valdivia E."/>
            <person name="Montalban-Lopez M."/>
            <person name="Martin-Platero A.M."/>
            <person name="Banos A."/>
            <person name="Martinez-Bueno M."/>
        </authorList>
    </citation>
    <scope>NUCLEOTIDE SEQUENCE</scope>
    <source>
        <strain evidence="1">CM22</strain>
    </source>
</reference>
<evidence type="ECO:0008006" key="3">
    <source>
        <dbReference type="Google" id="ProtNLM"/>
    </source>
</evidence>
<protein>
    <recommendedName>
        <fullName evidence="3">Transposase</fullName>
    </recommendedName>
</protein>
<dbReference type="EMBL" id="JAVBVO010000003">
    <property type="protein sequence ID" value="MDZ5759371.1"/>
    <property type="molecule type" value="Genomic_DNA"/>
</dbReference>
<accession>A0AAW9K0V2</accession>
<gene>
    <name evidence="1" type="ORF">RAK27_11920</name>
</gene>
<dbReference type="Proteomes" id="UP001290462">
    <property type="component" value="Unassembled WGS sequence"/>
</dbReference>
<sequence length="94" mass="11239">MIKGTGYLKKQNIRKWSYFSLFGTKEGKSEKEKLYYFGRYDKALKEMYEFRDTGKMPEELKNLGFTLDDLDHWILTLETRTTRRGKEIIILTGE</sequence>
<dbReference type="AlphaFoldDB" id="A0AAW9K0V2"/>
<name>A0AAW9K0V2_CARML</name>
<evidence type="ECO:0000313" key="1">
    <source>
        <dbReference type="EMBL" id="MDZ5759371.1"/>
    </source>
</evidence>
<organism evidence="1 2">
    <name type="scientific">Carnobacterium maltaromaticum</name>
    <name type="common">Carnobacterium piscicola</name>
    <dbReference type="NCBI Taxonomy" id="2751"/>
    <lineage>
        <taxon>Bacteria</taxon>
        <taxon>Bacillati</taxon>
        <taxon>Bacillota</taxon>
        <taxon>Bacilli</taxon>
        <taxon>Lactobacillales</taxon>
        <taxon>Carnobacteriaceae</taxon>
        <taxon>Carnobacterium</taxon>
    </lineage>
</organism>
<dbReference type="RefSeq" id="WP_322809210.1">
    <property type="nucleotide sequence ID" value="NZ_JAVBVO010000003.1"/>
</dbReference>